<name>A0A916YC87_9HYPH</name>
<keyword evidence="3" id="KW-1185">Reference proteome</keyword>
<dbReference type="Proteomes" id="UP000613160">
    <property type="component" value="Unassembled WGS sequence"/>
</dbReference>
<sequence length="62" mass="6491">MSDQETERTDGGHDAKGGVRAPEDSVGKAVGYSDEDPAERVSGADGLRPRQPDQGTPGAPRR</sequence>
<protein>
    <submittedName>
        <fullName evidence="2">Uncharacterized protein</fullName>
    </submittedName>
</protein>
<proteinExistence type="predicted"/>
<evidence type="ECO:0000313" key="2">
    <source>
        <dbReference type="EMBL" id="GGD38544.1"/>
    </source>
</evidence>
<gene>
    <name evidence="2" type="ORF">GCM10011335_46590</name>
</gene>
<evidence type="ECO:0000256" key="1">
    <source>
        <dbReference type="SAM" id="MobiDB-lite"/>
    </source>
</evidence>
<dbReference type="RefSeq" id="WP_188854854.1">
    <property type="nucleotide sequence ID" value="NZ_BMJJ01000015.1"/>
</dbReference>
<reference evidence="2" key="2">
    <citation type="submission" date="2020-09" db="EMBL/GenBank/DDBJ databases">
        <authorList>
            <person name="Sun Q."/>
            <person name="Zhou Y."/>
        </authorList>
    </citation>
    <scope>NUCLEOTIDE SEQUENCE</scope>
    <source>
        <strain evidence="2">CGMCC 1.15493</strain>
    </source>
</reference>
<organism evidence="2 3">
    <name type="scientific">Aureimonas glaciei</name>
    <dbReference type="NCBI Taxonomy" id="1776957"/>
    <lineage>
        <taxon>Bacteria</taxon>
        <taxon>Pseudomonadati</taxon>
        <taxon>Pseudomonadota</taxon>
        <taxon>Alphaproteobacteria</taxon>
        <taxon>Hyphomicrobiales</taxon>
        <taxon>Aurantimonadaceae</taxon>
        <taxon>Aureimonas</taxon>
    </lineage>
</organism>
<evidence type="ECO:0000313" key="3">
    <source>
        <dbReference type="Proteomes" id="UP000613160"/>
    </source>
</evidence>
<feature type="compositionally biased region" description="Basic and acidic residues" evidence="1">
    <location>
        <begin position="1"/>
        <end position="26"/>
    </location>
</feature>
<feature type="region of interest" description="Disordered" evidence="1">
    <location>
        <begin position="1"/>
        <end position="62"/>
    </location>
</feature>
<reference evidence="2" key="1">
    <citation type="journal article" date="2014" name="Int. J. Syst. Evol. Microbiol.">
        <title>Complete genome sequence of Corynebacterium casei LMG S-19264T (=DSM 44701T), isolated from a smear-ripened cheese.</title>
        <authorList>
            <consortium name="US DOE Joint Genome Institute (JGI-PGF)"/>
            <person name="Walter F."/>
            <person name="Albersmeier A."/>
            <person name="Kalinowski J."/>
            <person name="Ruckert C."/>
        </authorList>
    </citation>
    <scope>NUCLEOTIDE SEQUENCE</scope>
    <source>
        <strain evidence="2">CGMCC 1.15493</strain>
    </source>
</reference>
<dbReference type="AlphaFoldDB" id="A0A916YC87"/>
<dbReference type="EMBL" id="BMJJ01000015">
    <property type="protein sequence ID" value="GGD38544.1"/>
    <property type="molecule type" value="Genomic_DNA"/>
</dbReference>
<comment type="caution">
    <text evidence="2">The sequence shown here is derived from an EMBL/GenBank/DDBJ whole genome shotgun (WGS) entry which is preliminary data.</text>
</comment>
<accession>A0A916YC87</accession>